<gene>
    <name evidence="1" type="ORF">KAT72_07810</name>
</gene>
<protein>
    <submittedName>
        <fullName evidence="1">Uncharacterized protein</fullName>
    </submittedName>
</protein>
<dbReference type="Proteomes" id="UP000675653">
    <property type="component" value="Unassembled WGS sequence"/>
</dbReference>
<dbReference type="EMBL" id="JAGRZL010000016">
    <property type="protein sequence ID" value="MBR7628941.1"/>
    <property type="molecule type" value="Genomic_DNA"/>
</dbReference>
<accession>A0ABS5GP79</accession>
<dbReference type="RefSeq" id="WP_212513253.1">
    <property type="nucleotide sequence ID" value="NZ_CAWQDX010000037.1"/>
</dbReference>
<evidence type="ECO:0000313" key="2">
    <source>
        <dbReference type="Proteomes" id="UP000675653"/>
    </source>
</evidence>
<keyword evidence="2" id="KW-1185">Reference proteome</keyword>
<name>A0ABS5GP79_9GAMM</name>
<sequence>MPYTFSMANDVTNIEERQYGVSKEIRFSTFTSCIGLVAENGGNVTGVHLSILSDTDELFNDNAAEEAIKLLGQYSKVVVMGLIDYWTTKELIGPYTHLLNNLTSPIVMPVGDGVYGGKVEINGDFKIYENGIYVDVP</sequence>
<reference evidence="1 2" key="1">
    <citation type="submission" date="2021-04" db="EMBL/GenBank/DDBJ databases">
        <title>Draft Genome of Aeromonas popoffii ID682, isolated from a natural water source in Idaho.</title>
        <authorList>
            <person name="Testerman T."/>
            <person name="Graf J."/>
        </authorList>
    </citation>
    <scope>NUCLEOTIDE SEQUENCE [LARGE SCALE GENOMIC DNA]</scope>
    <source>
        <strain evidence="1 2">ID682</strain>
    </source>
</reference>
<proteinExistence type="predicted"/>
<comment type="caution">
    <text evidence="1">The sequence shown here is derived from an EMBL/GenBank/DDBJ whole genome shotgun (WGS) entry which is preliminary data.</text>
</comment>
<evidence type="ECO:0000313" key="1">
    <source>
        <dbReference type="EMBL" id="MBR7628941.1"/>
    </source>
</evidence>
<organism evidence="1 2">
    <name type="scientific">Aeromonas popoffii</name>
    <dbReference type="NCBI Taxonomy" id="70856"/>
    <lineage>
        <taxon>Bacteria</taxon>
        <taxon>Pseudomonadati</taxon>
        <taxon>Pseudomonadota</taxon>
        <taxon>Gammaproteobacteria</taxon>
        <taxon>Aeromonadales</taxon>
        <taxon>Aeromonadaceae</taxon>
        <taxon>Aeromonas</taxon>
    </lineage>
</organism>